<keyword evidence="4" id="KW-0805">Transcription regulation</keyword>
<evidence type="ECO:0000256" key="7">
    <source>
        <dbReference type="ARBA" id="ARBA00023242"/>
    </source>
</evidence>
<dbReference type="GO" id="GO:0005634">
    <property type="term" value="C:nucleus"/>
    <property type="evidence" value="ECO:0007669"/>
    <property type="project" value="UniProtKB-SubCell"/>
</dbReference>
<protein>
    <submittedName>
        <fullName evidence="11">Ataxin 1-like</fullName>
    </submittedName>
</protein>
<feature type="compositionally biased region" description="Low complexity" evidence="8">
    <location>
        <begin position="553"/>
        <end position="590"/>
    </location>
</feature>
<dbReference type="Pfam" id="PF08517">
    <property type="entry name" value="AXH"/>
    <property type="match status" value="1"/>
</dbReference>
<dbReference type="AlphaFoldDB" id="A0A3Q2VJB5"/>
<proteinExistence type="inferred from homology"/>
<feature type="region of interest" description="Disordered" evidence="8">
    <location>
        <begin position="755"/>
        <end position="868"/>
    </location>
</feature>
<feature type="compositionally biased region" description="Basic and acidic residues" evidence="8">
    <location>
        <begin position="815"/>
        <end position="838"/>
    </location>
</feature>
<dbReference type="SMART" id="SM00536">
    <property type="entry name" value="AXH"/>
    <property type="match status" value="1"/>
</dbReference>
<dbReference type="GO" id="GO:0003677">
    <property type="term" value="F:DNA binding"/>
    <property type="evidence" value="ECO:0007669"/>
    <property type="project" value="UniProtKB-KW"/>
</dbReference>
<dbReference type="InterPro" id="IPR003652">
    <property type="entry name" value="Ataxin_AXH_dom"/>
</dbReference>
<feature type="region of interest" description="Disordered" evidence="8">
    <location>
        <begin position="383"/>
        <end position="402"/>
    </location>
</feature>
<dbReference type="InterPro" id="IPR029021">
    <property type="entry name" value="Prot-tyrosine_phosphatase-like"/>
</dbReference>
<keyword evidence="12" id="KW-1185">Reference proteome</keyword>
<feature type="domain" description="Myotubularin phosphatase" evidence="10">
    <location>
        <begin position="1"/>
        <end position="156"/>
    </location>
</feature>
<dbReference type="InterPro" id="IPR010569">
    <property type="entry name" value="Myotubularin-like_Pase_dom"/>
</dbReference>
<evidence type="ECO:0000313" key="11">
    <source>
        <dbReference type="Ensembl" id="ENSHBUP00000011219.1"/>
    </source>
</evidence>
<reference evidence="11" key="2">
    <citation type="submission" date="2025-09" db="UniProtKB">
        <authorList>
            <consortium name="Ensembl"/>
        </authorList>
    </citation>
    <scope>IDENTIFICATION</scope>
</reference>
<feature type="compositionally biased region" description="Polar residues" evidence="8">
    <location>
        <begin position="782"/>
        <end position="791"/>
    </location>
</feature>
<evidence type="ECO:0000313" key="12">
    <source>
        <dbReference type="Proteomes" id="UP000264840"/>
    </source>
</evidence>
<evidence type="ECO:0000259" key="10">
    <source>
        <dbReference type="PROSITE" id="PS51339"/>
    </source>
</evidence>
<dbReference type="SUPFAM" id="SSF102031">
    <property type="entry name" value="AXH domain"/>
    <property type="match status" value="1"/>
</dbReference>
<keyword evidence="6" id="KW-0804">Transcription</keyword>
<keyword evidence="7" id="KW-0539">Nucleus</keyword>
<evidence type="ECO:0000256" key="1">
    <source>
        <dbReference type="ARBA" id="ARBA00004123"/>
    </source>
</evidence>
<dbReference type="Proteomes" id="UP000264840">
    <property type="component" value="Unplaced"/>
</dbReference>
<dbReference type="Ensembl" id="ENSHBUT00000018342.1">
    <property type="protein sequence ID" value="ENSHBUP00000011219.1"/>
    <property type="gene ID" value="ENSHBUG00000012824.1"/>
</dbReference>
<feature type="region of interest" description="Disordered" evidence="8">
    <location>
        <begin position="885"/>
        <end position="924"/>
    </location>
</feature>
<dbReference type="PROSITE" id="PS51339">
    <property type="entry name" value="PPASE_MYOTUBULARIN"/>
    <property type="match status" value="1"/>
</dbReference>
<keyword evidence="3" id="KW-0678">Repressor</keyword>
<keyword evidence="5" id="KW-0238">DNA-binding</keyword>
<reference evidence="11" key="1">
    <citation type="submission" date="2025-08" db="UniProtKB">
        <authorList>
            <consortium name="Ensembl"/>
        </authorList>
    </citation>
    <scope>IDENTIFICATION</scope>
</reference>
<sequence>MELSHLLFNLTDQSLPITLLLISDCLINVCFLQMWCWSHSNGSALVRMASLTDPLQQKKTEQKIFAAITKSHPQRNEPFRSDLDKSLPSILDIQSAFVKLRQICILDPFEESEERWLSTIENSRWLEYVRAFLKHSAEMVYHLEGGNSSVILQEEEVVSIQNCGASSETQGGTPSGEWLRAQPGLHYGVDNSDSIPAVPVDQYSMLYKVALPSATYSPTSLHPVLSHISPAYTVHSPLLQHHPGIPYPPLGYAQIPHSSLQFVSSPYAAVPYALPPGFVPGSLISPSGTIPQPHAVSHLVPYPSVIQEGVVSPPPQAQVAAHTFAKVAASSGVPLMLPSEQAAQQHLGTVGVLPATELSSRGMPIFCHPQGARGVTAVRDCHSSQQENELEVNGGDKEQGAREVVPDSVYTARNARLPQVASSSASQEHSQDKVLQNRRLEERSSPGQRSTPDSDLEVQQVVGRLVSSNQSGIGARKEVSFAPLNLSQGGHRARDVHGESPGVISSRTAYAVQNASYSDHRVTALQQQAGQPGHAVMLANGQPVLIPLECHPHQQPQQHYPGQANDASASHASTTLASPSPSFKASDSSARVCLSERVEPVTAQQQPHPQPPVQPTADATQALTSSLAPAPASCNPSHFMKGAIIQLATGELKRVEDLQTQDFVRSAEVSGGLKIDSSLVMDIRASQQRPGLVSLHFTVGEQQSKVTIDVPPEHPFFVFGQGWSSCSPERTAQLYGLACHHLQVGDMCVSITLQQQQQQPPLPPQQLKQPQHHHSQTQQQQNLSRTISKANAISGPGHQLMGPPAPQQSRPPSHFRLDRIHRERQKDGEKDLADKEEAIQLGAVGRTESPIRPSRTSGEHPRSQSSYHLHTEGSAFAEAGMGAMQAALGASQRRWSSPGLRRYSMKGDEGPRPQIISSSHTRPSFIPQEVKLSIEGRSNAGK</sequence>
<evidence type="ECO:0000256" key="4">
    <source>
        <dbReference type="ARBA" id="ARBA00023015"/>
    </source>
</evidence>
<dbReference type="SUPFAM" id="SSF52799">
    <property type="entry name" value="(Phosphotyrosine protein) phosphatases II"/>
    <property type="match status" value="1"/>
</dbReference>
<dbReference type="GO" id="GO:0006355">
    <property type="term" value="P:regulation of DNA-templated transcription"/>
    <property type="evidence" value="ECO:0007669"/>
    <property type="project" value="InterPro"/>
</dbReference>
<dbReference type="STRING" id="8153.ENSHBUP00000011219"/>
<comment type="subcellular location">
    <subcellularLocation>
        <location evidence="1">Nucleus</location>
    </subcellularLocation>
</comment>
<accession>A0A3Q2VJB5</accession>
<dbReference type="PANTHER" id="PTHR13392">
    <property type="entry name" value="ATAXIN 1"/>
    <property type="match status" value="1"/>
</dbReference>
<feature type="region of interest" description="Disordered" evidence="8">
    <location>
        <begin position="552"/>
        <end position="619"/>
    </location>
</feature>
<evidence type="ECO:0000256" key="8">
    <source>
        <dbReference type="SAM" id="MobiDB-lite"/>
    </source>
</evidence>
<name>A0A3Q2VJB5_HAPBU</name>
<feature type="compositionally biased region" description="Low complexity" evidence="8">
    <location>
        <begin position="755"/>
        <end position="769"/>
    </location>
</feature>
<dbReference type="InterPro" id="IPR036096">
    <property type="entry name" value="Ataxin_AXH_dom_sf"/>
</dbReference>
<dbReference type="GeneTree" id="ENSGT00390000005939"/>
<comment type="similarity">
    <text evidence="2">Belongs to the protein-tyrosine phosphatase family. Non-receptor class myotubularin subfamily.</text>
</comment>
<dbReference type="GO" id="GO:0005737">
    <property type="term" value="C:cytoplasm"/>
    <property type="evidence" value="ECO:0007669"/>
    <property type="project" value="Ensembl"/>
</dbReference>
<evidence type="ECO:0000256" key="2">
    <source>
        <dbReference type="ARBA" id="ARBA00007471"/>
    </source>
</evidence>
<dbReference type="GO" id="GO:0003723">
    <property type="term" value="F:RNA binding"/>
    <property type="evidence" value="ECO:0007669"/>
    <property type="project" value="InterPro"/>
</dbReference>
<evidence type="ECO:0000256" key="5">
    <source>
        <dbReference type="ARBA" id="ARBA00023125"/>
    </source>
</evidence>
<evidence type="ECO:0000256" key="6">
    <source>
        <dbReference type="ARBA" id="ARBA00023163"/>
    </source>
</evidence>
<feature type="domain" description="AXH" evidence="9">
    <location>
        <begin position="627"/>
        <end position="759"/>
    </location>
</feature>
<dbReference type="InterPro" id="IPR043404">
    <property type="entry name" value="ATAXIN1-like"/>
</dbReference>
<organism evidence="11 12">
    <name type="scientific">Haplochromis burtoni</name>
    <name type="common">Burton's mouthbrooder</name>
    <name type="synonym">Chromis burtoni</name>
    <dbReference type="NCBI Taxonomy" id="8153"/>
    <lineage>
        <taxon>Eukaryota</taxon>
        <taxon>Metazoa</taxon>
        <taxon>Chordata</taxon>
        <taxon>Craniata</taxon>
        <taxon>Vertebrata</taxon>
        <taxon>Euteleostomi</taxon>
        <taxon>Actinopterygii</taxon>
        <taxon>Neopterygii</taxon>
        <taxon>Teleostei</taxon>
        <taxon>Neoteleostei</taxon>
        <taxon>Acanthomorphata</taxon>
        <taxon>Ovalentaria</taxon>
        <taxon>Cichlomorphae</taxon>
        <taxon>Cichliformes</taxon>
        <taxon>Cichlidae</taxon>
        <taxon>African cichlids</taxon>
        <taxon>Pseudocrenilabrinae</taxon>
        <taxon>Haplochromini</taxon>
        <taxon>Haplochromis</taxon>
    </lineage>
</organism>
<evidence type="ECO:0000256" key="3">
    <source>
        <dbReference type="ARBA" id="ARBA00022491"/>
    </source>
</evidence>
<dbReference type="PROSITE" id="PS51148">
    <property type="entry name" value="AXH"/>
    <property type="match status" value="1"/>
</dbReference>
<evidence type="ECO:0000259" key="9">
    <source>
        <dbReference type="PROSITE" id="PS51148"/>
    </source>
</evidence>
<dbReference type="PANTHER" id="PTHR13392:SF6">
    <property type="entry name" value="ATAXIN-1-LIKE"/>
    <property type="match status" value="1"/>
</dbReference>
<feature type="region of interest" description="Disordered" evidence="8">
    <location>
        <begin position="418"/>
        <end position="457"/>
    </location>
</feature>